<name>A0ABT6FES7_9BACT</name>
<proteinExistence type="predicted"/>
<gene>
    <name evidence="2" type="ORF">PZE19_19655</name>
</gene>
<organism evidence="2 3">
    <name type="scientific">Paludisphaera mucosa</name>
    <dbReference type="NCBI Taxonomy" id="3030827"/>
    <lineage>
        <taxon>Bacteria</taxon>
        <taxon>Pseudomonadati</taxon>
        <taxon>Planctomycetota</taxon>
        <taxon>Planctomycetia</taxon>
        <taxon>Isosphaerales</taxon>
        <taxon>Isosphaeraceae</taxon>
        <taxon>Paludisphaera</taxon>
    </lineage>
</organism>
<keyword evidence="1" id="KW-0472">Membrane</keyword>
<dbReference type="RefSeq" id="WP_277862302.1">
    <property type="nucleotide sequence ID" value="NZ_JARRAG010000002.1"/>
</dbReference>
<reference evidence="2 3" key="1">
    <citation type="submission" date="2023-03" db="EMBL/GenBank/DDBJ databases">
        <title>Paludisphaera mucosa sp. nov. a novel planctomycete from northern fen.</title>
        <authorList>
            <person name="Ivanova A."/>
        </authorList>
    </citation>
    <scope>NUCLEOTIDE SEQUENCE [LARGE SCALE GENOMIC DNA]</scope>
    <source>
        <strain evidence="2 3">Pla2</strain>
    </source>
</reference>
<keyword evidence="3" id="KW-1185">Reference proteome</keyword>
<evidence type="ECO:0000256" key="1">
    <source>
        <dbReference type="SAM" id="Phobius"/>
    </source>
</evidence>
<keyword evidence="1" id="KW-0812">Transmembrane</keyword>
<feature type="transmembrane region" description="Helical" evidence="1">
    <location>
        <begin position="312"/>
        <end position="332"/>
    </location>
</feature>
<keyword evidence="1" id="KW-1133">Transmembrane helix</keyword>
<sequence length="359" mass="40183">MTAASLAQTLIDQHDDLFALALVYQEAPGSRRPGRLEGAYLRRRLAASRPGSFIRDNAHGHSRLKWSDDPIRKTLLVTPNESVILEHLNRLLVDFENTRSNGALSTIQEEMIFEVLCWWPFTSWPAPKNFGRPFALNPLFKEGDLRLLPRIERIQSRPCYVLDIKDVVTFWVDCERPRCILRKDVYNPRTNSVASRYEMDDHREVGDGIWIPGRFRSMQFDSNAQSPQLRERLVIDAAFLIDDVEVNDHVPPETFRLNLEPGTVRRVVSSNAERFDPVSDGQGLHLISILNWSRAVAAAKKAGTDPGFEGRLPLILSVVAVGGVTVALLLAARPSTSRAGTLNPTTLGANTLKQGSCQP</sequence>
<comment type="caution">
    <text evidence="2">The sequence shown here is derived from an EMBL/GenBank/DDBJ whole genome shotgun (WGS) entry which is preliminary data.</text>
</comment>
<evidence type="ECO:0000313" key="3">
    <source>
        <dbReference type="Proteomes" id="UP001216907"/>
    </source>
</evidence>
<evidence type="ECO:0000313" key="2">
    <source>
        <dbReference type="EMBL" id="MDG3005996.1"/>
    </source>
</evidence>
<dbReference type="Proteomes" id="UP001216907">
    <property type="component" value="Unassembled WGS sequence"/>
</dbReference>
<accession>A0ABT6FES7</accession>
<dbReference type="EMBL" id="JARRAG010000002">
    <property type="protein sequence ID" value="MDG3005996.1"/>
    <property type="molecule type" value="Genomic_DNA"/>
</dbReference>
<protein>
    <submittedName>
        <fullName evidence="2">Uncharacterized protein</fullName>
    </submittedName>
</protein>